<feature type="transmembrane region" description="Helical" evidence="7">
    <location>
        <begin position="61"/>
        <end position="82"/>
    </location>
</feature>
<dbReference type="PANTHER" id="PTHR23513:SF6">
    <property type="entry name" value="MAJOR FACILITATOR SUPERFAMILY ASSOCIATED DOMAIN-CONTAINING PROTEIN"/>
    <property type="match status" value="1"/>
</dbReference>
<keyword evidence="10" id="KW-1185">Reference proteome</keyword>
<dbReference type="GO" id="GO:0005886">
    <property type="term" value="C:plasma membrane"/>
    <property type="evidence" value="ECO:0007669"/>
    <property type="project" value="UniProtKB-SubCell"/>
</dbReference>
<sequence>MNSNIAQTQLESERESSIWKNKQFLFLWTGSSINSLTFHVFVLAIPIIIYELTQSTLAMSAMRAIQFIPNVLLGIVIGVIVDRLNRKRLMLNALTTQIVIIASFVILLFSNSLQLWHLYLLGFVLYSSSYAFGNAYHTILPLIMPKGQLTTANSALSFVSTLINLVGPAFAGFVLLYMSYTVGLTVTLAGMLVLLILTSFVQIPHQEKDTRKLDRQGIWLDIKEGWQQLVATKELWIATLMVLVSNFASSLSGAVLIFYALDSFKINSGELGFIFSASAVGGFIAAFVAKKSREWASRGQLFITAYYFAVAGQFILFLSMNWYWLAIGMFLLGIQVTFFNIHYLTLRQEATPNHLLGRVAGTSSMIMKLAAPFGYLVAGLLGEVIPVHYIFLGSTIIYLAVILVAIRTPLYKMK</sequence>
<dbReference type="CDD" id="cd06173">
    <property type="entry name" value="MFS_MefA_like"/>
    <property type="match status" value="1"/>
</dbReference>
<feature type="transmembrane region" description="Helical" evidence="7">
    <location>
        <begin position="116"/>
        <end position="143"/>
    </location>
</feature>
<feature type="transmembrane region" description="Helical" evidence="7">
    <location>
        <begin position="24"/>
        <end position="49"/>
    </location>
</feature>
<dbReference type="OrthoDB" id="2276409at2"/>
<feature type="domain" description="Major facilitator superfamily (MFS) profile" evidence="8">
    <location>
        <begin position="23"/>
        <end position="412"/>
    </location>
</feature>
<evidence type="ECO:0000259" key="8">
    <source>
        <dbReference type="PROSITE" id="PS50850"/>
    </source>
</evidence>
<name>A0A4Y8IP29_9BACI</name>
<dbReference type="Proteomes" id="UP000297975">
    <property type="component" value="Unassembled WGS sequence"/>
</dbReference>
<feature type="transmembrane region" description="Helical" evidence="7">
    <location>
        <begin position="184"/>
        <end position="203"/>
    </location>
</feature>
<evidence type="ECO:0000256" key="3">
    <source>
        <dbReference type="ARBA" id="ARBA00022475"/>
    </source>
</evidence>
<evidence type="ECO:0000313" key="9">
    <source>
        <dbReference type="EMBL" id="TFB21387.1"/>
    </source>
</evidence>
<feature type="transmembrane region" description="Helical" evidence="7">
    <location>
        <begin position="235"/>
        <end position="259"/>
    </location>
</feature>
<comment type="caution">
    <text evidence="9">The sequence shown here is derived from an EMBL/GenBank/DDBJ whole genome shotgun (WGS) entry which is preliminary data.</text>
</comment>
<dbReference type="InterPro" id="IPR020846">
    <property type="entry name" value="MFS_dom"/>
</dbReference>
<reference evidence="9 10" key="1">
    <citation type="submission" date="2019-03" db="EMBL/GenBank/DDBJ databases">
        <authorList>
            <person name="He R.-H."/>
        </authorList>
    </citation>
    <scope>NUCLEOTIDE SEQUENCE [LARGE SCALE GENOMIC DNA]</scope>
    <source>
        <strain evidence="10">SH 714</strain>
    </source>
</reference>
<evidence type="ECO:0000256" key="4">
    <source>
        <dbReference type="ARBA" id="ARBA00022692"/>
    </source>
</evidence>
<feature type="transmembrane region" description="Helical" evidence="7">
    <location>
        <begin position="155"/>
        <end position="178"/>
    </location>
</feature>
<feature type="transmembrane region" description="Helical" evidence="7">
    <location>
        <begin position="271"/>
        <end position="289"/>
    </location>
</feature>
<comment type="subcellular location">
    <subcellularLocation>
        <location evidence="1">Cell membrane</location>
        <topology evidence="1">Multi-pass membrane protein</topology>
    </subcellularLocation>
</comment>
<keyword evidence="3" id="KW-1003">Cell membrane</keyword>
<proteinExistence type="predicted"/>
<protein>
    <submittedName>
        <fullName evidence="9">MFS transporter</fullName>
    </submittedName>
</protein>
<dbReference type="GO" id="GO:0022857">
    <property type="term" value="F:transmembrane transporter activity"/>
    <property type="evidence" value="ECO:0007669"/>
    <property type="project" value="InterPro"/>
</dbReference>
<dbReference type="InterPro" id="IPR036259">
    <property type="entry name" value="MFS_trans_sf"/>
</dbReference>
<dbReference type="PANTHER" id="PTHR23513">
    <property type="entry name" value="INTEGRAL MEMBRANE EFFLUX PROTEIN-RELATED"/>
    <property type="match status" value="1"/>
</dbReference>
<evidence type="ECO:0000256" key="7">
    <source>
        <dbReference type="SAM" id="Phobius"/>
    </source>
</evidence>
<dbReference type="AlphaFoldDB" id="A0A4Y8IP29"/>
<dbReference type="InterPro" id="IPR011701">
    <property type="entry name" value="MFS"/>
</dbReference>
<keyword evidence="4 7" id="KW-0812">Transmembrane</keyword>
<dbReference type="Gene3D" id="1.20.1250.20">
    <property type="entry name" value="MFS general substrate transporter like domains"/>
    <property type="match status" value="1"/>
</dbReference>
<evidence type="ECO:0000256" key="1">
    <source>
        <dbReference type="ARBA" id="ARBA00004651"/>
    </source>
</evidence>
<keyword evidence="6 7" id="KW-0472">Membrane</keyword>
<evidence type="ECO:0000256" key="6">
    <source>
        <dbReference type="ARBA" id="ARBA00023136"/>
    </source>
</evidence>
<feature type="transmembrane region" description="Helical" evidence="7">
    <location>
        <begin position="355"/>
        <end position="381"/>
    </location>
</feature>
<evidence type="ECO:0000256" key="2">
    <source>
        <dbReference type="ARBA" id="ARBA00022448"/>
    </source>
</evidence>
<feature type="transmembrane region" description="Helical" evidence="7">
    <location>
        <begin position="301"/>
        <end position="318"/>
    </location>
</feature>
<keyword evidence="2" id="KW-0813">Transport</keyword>
<feature type="transmembrane region" description="Helical" evidence="7">
    <location>
        <begin position="387"/>
        <end position="406"/>
    </location>
</feature>
<dbReference type="RefSeq" id="WP_134340052.1">
    <property type="nucleotide sequence ID" value="NZ_SOPW01000008.1"/>
</dbReference>
<evidence type="ECO:0000256" key="5">
    <source>
        <dbReference type="ARBA" id="ARBA00022989"/>
    </source>
</evidence>
<dbReference type="PROSITE" id="PS50850">
    <property type="entry name" value="MFS"/>
    <property type="match status" value="1"/>
</dbReference>
<gene>
    <name evidence="9" type="ORF">E3U55_08720</name>
</gene>
<feature type="transmembrane region" description="Helical" evidence="7">
    <location>
        <begin position="89"/>
        <end position="110"/>
    </location>
</feature>
<feature type="transmembrane region" description="Helical" evidence="7">
    <location>
        <begin position="324"/>
        <end position="343"/>
    </location>
</feature>
<accession>A0A4Y8IP29</accession>
<dbReference type="SUPFAM" id="SSF103473">
    <property type="entry name" value="MFS general substrate transporter"/>
    <property type="match status" value="1"/>
</dbReference>
<dbReference type="EMBL" id="SOPW01000008">
    <property type="protein sequence ID" value="TFB21387.1"/>
    <property type="molecule type" value="Genomic_DNA"/>
</dbReference>
<keyword evidence="5 7" id="KW-1133">Transmembrane helix</keyword>
<evidence type="ECO:0000313" key="10">
    <source>
        <dbReference type="Proteomes" id="UP000297975"/>
    </source>
</evidence>
<organism evidence="9 10">
    <name type="scientific">Filobacillus milosensis</name>
    <dbReference type="NCBI Taxonomy" id="94137"/>
    <lineage>
        <taxon>Bacteria</taxon>
        <taxon>Bacillati</taxon>
        <taxon>Bacillota</taxon>
        <taxon>Bacilli</taxon>
        <taxon>Bacillales</taxon>
        <taxon>Bacillaceae</taxon>
        <taxon>Filobacillus</taxon>
    </lineage>
</organism>
<dbReference type="Pfam" id="PF07690">
    <property type="entry name" value="MFS_1"/>
    <property type="match status" value="1"/>
</dbReference>